<evidence type="ECO:0000256" key="1">
    <source>
        <dbReference type="ARBA" id="ARBA00006129"/>
    </source>
</evidence>
<dbReference type="CDD" id="cd24098">
    <property type="entry name" value="ASKHA_NBD_TobZ_N"/>
    <property type="match status" value="1"/>
</dbReference>
<dbReference type="Proteomes" id="UP000235584">
    <property type="component" value="Chromosome"/>
</dbReference>
<dbReference type="PANTHER" id="PTHR34847:SF1">
    <property type="entry name" value="NODULATION PROTEIN U"/>
    <property type="match status" value="1"/>
</dbReference>
<dbReference type="Pfam" id="PF16861">
    <property type="entry name" value="Carbam_trans_C"/>
    <property type="match status" value="1"/>
</dbReference>
<dbReference type="InterPro" id="IPR003696">
    <property type="entry name" value="Carbtransf_dom"/>
</dbReference>
<dbReference type="InterPro" id="IPR043129">
    <property type="entry name" value="ATPase_NBD"/>
</dbReference>
<gene>
    <name evidence="2" type="ORF">C0V70_02290</name>
</gene>
<dbReference type="OrthoDB" id="9780777at2"/>
<dbReference type="Pfam" id="PF02543">
    <property type="entry name" value="Carbam_trans_N"/>
    <property type="match status" value="1"/>
</dbReference>
<dbReference type="Gene3D" id="3.30.420.40">
    <property type="match status" value="2"/>
</dbReference>
<reference evidence="2 3" key="1">
    <citation type="submission" date="2018-01" db="EMBL/GenBank/DDBJ databases">
        <title>Complete genome sequence of Bacteriovorax stolpii DSM12778.</title>
        <authorList>
            <person name="Tang B."/>
            <person name="Chang J."/>
        </authorList>
    </citation>
    <scope>NUCLEOTIDE SEQUENCE [LARGE SCALE GENOMIC DNA]</scope>
    <source>
        <strain evidence="2 3">DSM 12778</strain>
    </source>
</reference>
<dbReference type="AlphaFoldDB" id="A0A2K9NQA2"/>
<dbReference type="InterPro" id="IPR051338">
    <property type="entry name" value="NodU/CmcH_Carbamoyltrnsfr"/>
</dbReference>
<dbReference type="SUPFAM" id="SSF53067">
    <property type="entry name" value="Actin-like ATPase domain"/>
    <property type="match status" value="1"/>
</dbReference>
<keyword evidence="3" id="KW-1185">Reference proteome</keyword>
<dbReference type="KEGG" id="bsto:C0V70_02290"/>
<dbReference type="RefSeq" id="WP_102242249.1">
    <property type="nucleotide sequence ID" value="NZ_CP025704.1"/>
</dbReference>
<dbReference type="InterPro" id="IPR038152">
    <property type="entry name" value="Carbam_trans_C_sf"/>
</dbReference>
<protein>
    <submittedName>
        <fullName evidence="2">Uncharacterized protein</fullName>
    </submittedName>
</protein>
<accession>A0A2K9NQA2</accession>
<evidence type="ECO:0000313" key="2">
    <source>
        <dbReference type="EMBL" id="AUN96954.1"/>
    </source>
</evidence>
<sequence>MISLGIICYQGHSSSAALVKDGKTLGAVSEERFSRKKFDDAFPEKSIEYLTTELGISFEEIDHIAIGWSPRLTILGQLKSLHKKSLRFFLEKREGAKKRSRFNKFFLIANLKNEIKKRYQFKGEISFVDHHLAHAVSAYVQTEKRDGICMVADGMGEFASTSLFEFKGPDARKIYEDHFPHSLGVLYSSATQFLGFTPDSDEFKVMGLAAYSKSLRFNERFKELYRFNENHFELNLKYFEIHKKGNQFFSEAFYELFADVKTESDRMDFARSLQDHLNFIVLGILEKNKSLFHSDSFSASGGVFLNCLLNQKIAESSLFKSYTFFPVADDNGTALGAAQWVQMQAGMEMKKVDHLFLGPGIENIQISSFKNLQHKKISHVSEVAELLAKGKVIAWMQGRMEFGHRSLGNRSILGDPRDKKMKDIINEKVKFREPYRPFAPSFPEGKLQDFYQTDKTSYPFMIETLHAKDVTKELAPAIVHEDGTSRVQTVSSVHSPEFYELLKEFYKLTDCPILLNTSFNINGMPIVLSVDDAVDCFMKTEMDYLVIKDYLLWK</sequence>
<dbReference type="GO" id="GO:0003824">
    <property type="term" value="F:catalytic activity"/>
    <property type="evidence" value="ECO:0007669"/>
    <property type="project" value="InterPro"/>
</dbReference>
<name>A0A2K9NQA2_BACTC</name>
<comment type="similarity">
    <text evidence="1">Belongs to the NodU/CmcH family.</text>
</comment>
<dbReference type="EMBL" id="CP025704">
    <property type="protein sequence ID" value="AUN96954.1"/>
    <property type="molecule type" value="Genomic_DNA"/>
</dbReference>
<evidence type="ECO:0000313" key="3">
    <source>
        <dbReference type="Proteomes" id="UP000235584"/>
    </source>
</evidence>
<dbReference type="PANTHER" id="PTHR34847">
    <property type="entry name" value="NODULATION PROTEIN U"/>
    <property type="match status" value="1"/>
</dbReference>
<organism evidence="2 3">
    <name type="scientific">Bacteriovorax stolpii</name>
    <name type="common">Bdellovibrio stolpii</name>
    <dbReference type="NCBI Taxonomy" id="960"/>
    <lineage>
        <taxon>Bacteria</taxon>
        <taxon>Pseudomonadati</taxon>
        <taxon>Bdellovibrionota</taxon>
        <taxon>Bacteriovoracia</taxon>
        <taxon>Bacteriovoracales</taxon>
        <taxon>Bacteriovoracaceae</taxon>
        <taxon>Bacteriovorax</taxon>
    </lineage>
</organism>
<dbReference type="Gene3D" id="3.90.870.20">
    <property type="entry name" value="Carbamoyltransferase, C-terminal domain"/>
    <property type="match status" value="1"/>
</dbReference>
<proteinExistence type="inferred from homology"/>
<dbReference type="InterPro" id="IPR031730">
    <property type="entry name" value="Carbam_trans_C"/>
</dbReference>